<proteinExistence type="predicted"/>
<keyword evidence="6" id="KW-1185">Reference proteome</keyword>
<dbReference type="Proteomes" id="UP000663848">
    <property type="component" value="Unassembled WGS sequence"/>
</dbReference>
<dbReference type="EMBL" id="CAJOBR010057033">
    <property type="protein sequence ID" value="CAF5064039.1"/>
    <property type="molecule type" value="Genomic_DNA"/>
</dbReference>
<evidence type="ECO:0000256" key="1">
    <source>
        <dbReference type="SAM" id="MobiDB-lite"/>
    </source>
</evidence>
<dbReference type="Proteomes" id="UP000663873">
    <property type="component" value="Unassembled WGS sequence"/>
</dbReference>
<feature type="region of interest" description="Disordered" evidence="1">
    <location>
        <begin position="1"/>
        <end position="21"/>
    </location>
</feature>
<evidence type="ECO:0000313" key="6">
    <source>
        <dbReference type="Proteomes" id="UP000663873"/>
    </source>
</evidence>
<comment type="caution">
    <text evidence="4">The sequence shown here is derived from an EMBL/GenBank/DDBJ whole genome shotgun (WGS) entry which is preliminary data.</text>
</comment>
<dbReference type="EMBL" id="CAJOBR010056961">
    <property type="protein sequence ID" value="CAF5063875.1"/>
    <property type="molecule type" value="Genomic_DNA"/>
</dbReference>
<protein>
    <submittedName>
        <fullName evidence="4">Uncharacterized protein</fullName>
    </submittedName>
</protein>
<feature type="non-terminal residue" evidence="4">
    <location>
        <position position="21"/>
    </location>
</feature>
<accession>A0A822DB73</accession>
<reference evidence="4" key="1">
    <citation type="submission" date="2021-02" db="EMBL/GenBank/DDBJ databases">
        <authorList>
            <person name="Nowell W R."/>
        </authorList>
    </citation>
    <scope>NUCLEOTIDE SEQUENCE</scope>
</reference>
<evidence type="ECO:0000313" key="5">
    <source>
        <dbReference type="Proteomes" id="UP000663848"/>
    </source>
</evidence>
<evidence type="ECO:0000313" key="4">
    <source>
        <dbReference type="EMBL" id="CAF5064039.1"/>
    </source>
</evidence>
<evidence type="ECO:0000313" key="2">
    <source>
        <dbReference type="EMBL" id="CAF4868478.1"/>
    </source>
</evidence>
<evidence type="ECO:0000313" key="3">
    <source>
        <dbReference type="EMBL" id="CAF5063875.1"/>
    </source>
</evidence>
<dbReference type="AlphaFoldDB" id="A0A822DB73"/>
<dbReference type="EMBL" id="CAJOBP010066602">
    <property type="protein sequence ID" value="CAF4868478.1"/>
    <property type="molecule type" value="Genomic_DNA"/>
</dbReference>
<gene>
    <name evidence="3" type="ORF">QYT958_LOCUS42832</name>
    <name evidence="4" type="ORF">QYT958_LOCUS42841</name>
    <name evidence="2" type="ORF">UJA718_LOCUS44170</name>
</gene>
<organism evidence="4 5">
    <name type="scientific">Rotaria socialis</name>
    <dbReference type="NCBI Taxonomy" id="392032"/>
    <lineage>
        <taxon>Eukaryota</taxon>
        <taxon>Metazoa</taxon>
        <taxon>Spiralia</taxon>
        <taxon>Gnathifera</taxon>
        <taxon>Rotifera</taxon>
        <taxon>Eurotatoria</taxon>
        <taxon>Bdelloidea</taxon>
        <taxon>Philodinida</taxon>
        <taxon>Philodinidae</taxon>
        <taxon>Rotaria</taxon>
    </lineage>
</organism>
<sequence>MSSDPISSSQIDNNSSNNDNQ</sequence>
<name>A0A822DB73_9BILA</name>